<sequence>MIPPLANNFVAGEELDEALSHATEQHRHGLGTIINLLGEHYTDPGPAHADTQVYVDAVERLSRLDGRVCLSVKPSQLGLDISDDFFRARLEEIVDAADGEQFVWIDMEDHETTDTTIDAYEDLSAASGGMVGVCIQANLKRTEDDLQRLADTAGKVRLVKGAYNEPSDIAYTEKSQVNEEYRRHLEYMFREFDDGIAVGSHDPEMIEYARDLHDTHGTPFEIQMLMGVREDAQRELAAEYDVWQYAPFGGKWFSYFYRRAMERKENALFAARAILGV</sequence>
<keyword evidence="12" id="KW-1185">Reference proteome</keyword>
<comment type="catalytic activity">
    <reaction evidence="9">
        <text>L-proline + a quinone = (S)-1-pyrroline-5-carboxylate + a quinol + H(+)</text>
        <dbReference type="Rhea" id="RHEA:23784"/>
        <dbReference type="ChEBI" id="CHEBI:15378"/>
        <dbReference type="ChEBI" id="CHEBI:17388"/>
        <dbReference type="ChEBI" id="CHEBI:24646"/>
        <dbReference type="ChEBI" id="CHEBI:60039"/>
        <dbReference type="ChEBI" id="CHEBI:132124"/>
        <dbReference type="EC" id="1.5.5.2"/>
    </reaction>
</comment>
<accession>A0ABD5NQ15</accession>
<dbReference type="InterPro" id="IPR002872">
    <property type="entry name" value="Proline_DH_dom"/>
</dbReference>
<dbReference type="PANTHER" id="PTHR13914">
    <property type="entry name" value="PROLINE OXIDASE"/>
    <property type="match status" value="1"/>
</dbReference>
<evidence type="ECO:0000256" key="4">
    <source>
        <dbReference type="ARBA" id="ARBA00022630"/>
    </source>
</evidence>
<dbReference type="InterPro" id="IPR015659">
    <property type="entry name" value="Proline_oxidase"/>
</dbReference>
<dbReference type="Pfam" id="PF01619">
    <property type="entry name" value="Pro_dh"/>
    <property type="match status" value="1"/>
</dbReference>
<keyword evidence="4" id="KW-0285">Flavoprotein</keyword>
<evidence type="ECO:0000313" key="11">
    <source>
        <dbReference type="EMBL" id="MFC3959152.1"/>
    </source>
</evidence>
<evidence type="ECO:0000256" key="5">
    <source>
        <dbReference type="ARBA" id="ARBA00022741"/>
    </source>
</evidence>
<dbReference type="Proteomes" id="UP001595846">
    <property type="component" value="Unassembled WGS sequence"/>
</dbReference>
<evidence type="ECO:0000313" key="12">
    <source>
        <dbReference type="Proteomes" id="UP001595846"/>
    </source>
</evidence>
<keyword evidence="5" id="KW-0547">Nucleotide-binding</keyword>
<comment type="caution">
    <text evidence="11">The sequence shown here is derived from an EMBL/GenBank/DDBJ whole genome shotgun (WGS) entry which is preliminary data.</text>
</comment>
<comment type="cofactor">
    <cofactor evidence="1">
        <name>FAD</name>
        <dbReference type="ChEBI" id="CHEBI:57692"/>
    </cofactor>
</comment>
<dbReference type="EC" id="1.5.5.2" evidence="3"/>
<dbReference type="GeneID" id="73902580"/>
<dbReference type="InterPro" id="IPR008219">
    <property type="entry name" value="PRODH_bac_arc"/>
</dbReference>
<proteinExistence type="predicted"/>
<reference evidence="11 12" key="1">
    <citation type="journal article" date="2019" name="Int. J. Syst. Evol. Microbiol.">
        <title>The Global Catalogue of Microorganisms (GCM) 10K type strain sequencing project: providing services to taxonomists for standard genome sequencing and annotation.</title>
        <authorList>
            <consortium name="The Broad Institute Genomics Platform"/>
            <consortium name="The Broad Institute Genome Sequencing Center for Infectious Disease"/>
            <person name="Wu L."/>
            <person name="Ma J."/>
        </authorList>
    </citation>
    <scope>NUCLEOTIDE SEQUENCE [LARGE SCALE GENOMIC DNA]</scope>
    <source>
        <strain evidence="11 12">IBRC-M 10256</strain>
    </source>
</reference>
<dbReference type="PANTHER" id="PTHR13914:SF0">
    <property type="entry name" value="PROLINE DEHYDROGENASE 1, MITOCHONDRIAL"/>
    <property type="match status" value="1"/>
</dbReference>
<dbReference type="EMBL" id="JBHSAQ010000010">
    <property type="protein sequence ID" value="MFC3959152.1"/>
    <property type="molecule type" value="Genomic_DNA"/>
</dbReference>
<comment type="pathway">
    <text evidence="2">Amino-acid degradation; L-proline degradation into L-glutamate; L-glutamate from L-proline: step 1/2.</text>
</comment>
<evidence type="ECO:0000259" key="10">
    <source>
        <dbReference type="Pfam" id="PF01619"/>
    </source>
</evidence>
<keyword evidence="7" id="KW-0560">Oxidoreductase</keyword>
<evidence type="ECO:0000256" key="8">
    <source>
        <dbReference type="ARBA" id="ARBA00023062"/>
    </source>
</evidence>
<name>A0ABD5NQ15_9EURY</name>
<dbReference type="RefSeq" id="WP_256533451.1">
    <property type="nucleotide sequence ID" value="NZ_CP101824.1"/>
</dbReference>
<organism evidence="11 12">
    <name type="scientific">Halovivax cerinus</name>
    <dbReference type="NCBI Taxonomy" id="1487865"/>
    <lineage>
        <taxon>Archaea</taxon>
        <taxon>Methanobacteriati</taxon>
        <taxon>Methanobacteriota</taxon>
        <taxon>Stenosarchaea group</taxon>
        <taxon>Halobacteria</taxon>
        <taxon>Halobacteriales</taxon>
        <taxon>Natrialbaceae</taxon>
        <taxon>Halovivax</taxon>
    </lineage>
</organism>
<dbReference type="PIRSF" id="PIRSF000196">
    <property type="entry name" value="Pro_dehydrog"/>
    <property type="match status" value="1"/>
</dbReference>
<evidence type="ECO:0000256" key="3">
    <source>
        <dbReference type="ARBA" id="ARBA00012695"/>
    </source>
</evidence>
<keyword evidence="6" id="KW-0274">FAD</keyword>
<dbReference type="GO" id="GO:0000166">
    <property type="term" value="F:nucleotide binding"/>
    <property type="evidence" value="ECO:0007669"/>
    <property type="project" value="UniProtKB-KW"/>
</dbReference>
<evidence type="ECO:0000256" key="9">
    <source>
        <dbReference type="ARBA" id="ARBA00048779"/>
    </source>
</evidence>
<evidence type="ECO:0000256" key="1">
    <source>
        <dbReference type="ARBA" id="ARBA00001974"/>
    </source>
</evidence>
<dbReference type="InterPro" id="IPR029041">
    <property type="entry name" value="FAD-linked_oxidoreductase-like"/>
</dbReference>
<dbReference type="GO" id="GO:0004657">
    <property type="term" value="F:proline dehydrogenase activity"/>
    <property type="evidence" value="ECO:0007669"/>
    <property type="project" value="UniProtKB-EC"/>
</dbReference>
<dbReference type="Gene3D" id="3.20.20.220">
    <property type="match status" value="1"/>
</dbReference>
<protein>
    <recommendedName>
        <fullName evidence="3">proline dehydrogenase</fullName>
        <ecNumber evidence="3">1.5.5.2</ecNumber>
    </recommendedName>
</protein>
<gene>
    <name evidence="11" type="ORF">ACFOUR_12330</name>
</gene>
<dbReference type="GO" id="GO:0006560">
    <property type="term" value="P:proline metabolic process"/>
    <property type="evidence" value="ECO:0007669"/>
    <property type="project" value="UniProtKB-KW"/>
</dbReference>
<feature type="domain" description="Proline dehydrogenase" evidence="10">
    <location>
        <begin position="19"/>
        <end position="270"/>
    </location>
</feature>
<dbReference type="SUPFAM" id="SSF51730">
    <property type="entry name" value="FAD-linked oxidoreductase"/>
    <property type="match status" value="1"/>
</dbReference>
<keyword evidence="8" id="KW-0642">Proline metabolism</keyword>
<evidence type="ECO:0000256" key="6">
    <source>
        <dbReference type="ARBA" id="ARBA00022827"/>
    </source>
</evidence>
<evidence type="ECO:0000256" key="2">
    <source>
        <dbReference type="ARBA" id="ARBA00004739"/>
    </source>
</evidence>
<dbReference type="AlphaFoldDB" id="A0ABD5NQ15"/>
<evidence type="ECO:0000256" key="7">
    <source>
        <dbReference type="ARBA" id="ARBA00023002"/>
    </source>
</evidence>